<feature type="active site" description="Glycyl thioester intermediate" evidence="5">
    <location>
        <position position="320"/>
    </location>
</feature>
<dbReference type="AlphaFoldDB" id="A0A4P9YNC3"/>
<evidence type="ECO:0000256" key="2">
    <source>
        <dbReference type="ARBA" id="ARBA00012485"/>
    </source>
</evidence>
<dbReference type="GO" id="GO:0000209">
    <property type="term" value="P:protein polyubiquitination"/>
    <property type="evidence" value="ECO:0007669"/>
    <property type="project" value="InterPro"/>
</dbReference>
<dbReference type="Proteomes" id="UP000281549">
    <property type="component" value="Unassembled WGS sequence"/>
</dbReference>
<reference evidence="8" key="1">
    <citation type="journal article" date="2018" name="Nat. Microbiol.">
        <title>Leveraging single-cell genomics to expand the fungal tree of life.</title>
        <authorList>
            <person name="Ahrendt S.R."/>
            <person name="Quandt C.A."/>
            <person name="Ciobanu D."/>
            <person name="Clum A."/>
            <person name="Salamov A."/>
            <person name="Andreopoulos B."/>
            <person name="Cheng J.F."/>
            <person name="Woyke T."/>
            <person name="Pelin A."/>
            <person name="Henrissat B."/>
            <person name="Reynolds N.K."/>
            <person name="Benny G.L."/>
            <person name="Smith M.E."/>
            <person name="James T.Y."/>
            <person name="Grigoriev I.V."/>
        </authorList>
    </citation>
    <scope>NUCLEOTIDE SEQUENCE [LARGE SCALE GENOMIC DNA]</scope>
    <source>
        <strain evidence="8">CSF55</strain>
    </source>
</reference>
<dbReference type="GO" id="GO:0061630">
    <property type="term" value="F:ubiquitin protein ligase activity"/>
    <property type="evidence" value="ECO:0007669"/>
    <property type="project" value="UniProtKB-EC"/>
</dbReference>
<dbReference type="FunFam" id="3.30.2410.10:FF:000003">
    <property type="entry name" value="probable E3 ubiquitin-protein ligase HERC4 isoform X1"/>
    <property type="match status" value="1"/>
</dbReference>
<protein>
    <recommendedName>
        <fullName evidence="2">HECT-type E3 ubiquitin transferase</fullName>
        <ecNumber evidence="2">2.3.2.26</ecNumber>
    </recommendedName>
</protein>
<feature type="domain" description="HECT" evidence="6">
    <location>
        <begin position="20"/>
        <end position="352"/>
    </location>
</feature>
<dbReference type="Gene3D" id="3.30.2160.10">
    <property type="entry name" value="Hect, E3 ligase catalytic domain"/>
    <property type="match status" value="1"/>
</dbReference>
<dbReference type="InterPro" id="IPR035983">
    <property type="entry name" value="Hect_E3_ubiquitin_ligase"/>
</dbReference>
<comment type="catalytic activity">
    <reaction evidence="1">
        <text>S-ubiquitinyl-[E2 ubiquitin-conjugating enzyme]-L-cysteine + [acceptor protein]-L-lysine = [E2 ubiquitin-conjugating enzyme]-L-cysteine + N(6)-ubiquitinyl-[acceptor protein]-L-lysine.</text>
        <dbReference type="EC" id="2.3.2.26"/>
    </reaction>
</comment>
<dbReference type="InterPro" id="IPR044611">
    <property type="entry name" value="E3A/B/C-like"/>
</dbReference>
<evidence type="ECO:0000256" key="5">
    <source>
        <dbReference type="PROSITE-ProRule" id="PRU00104"/>
    </source>
</evidence>
<evidence type="ECO:0000259" key="6">
    <source>
        <dbReference type="PROSITE" id="PS50237"/>
    </source>
</evidence>
<dbReference type="PANTHER" id="PTHR45700">
    <property type="entry name" value="UBIQUITIN-PROTEIN LIGASE E3C"/>
    <property type="match status" value="1"/>
</dbReference>
<keyword evidence="4 5" id="KW-0833">Ubl conjugation pathway</keyword>
<proteinExistence type="predicted"/>
<dbReference type="SMART" id="SM00119">
    <property type="entry name" value="HECTc"/>
    <property type="match status" value="1"/>
</dbReference>
<gene>
    <name evidence="7" type="ORF">ROZALSC1DRAFT_12005</name>
</gene>
<dbReference type="Gene3D" id="3.90.1750.10">
    <property type="entry name" value="Hect, E3 ligase catalytic domains"/>
    <property type="match status" value="1"/>
</dbReference>
<dbReference type="Pfam" id="PF00632">
    <property type="entry name" value="HECT"/>
    <property type="match status" value="1"/>
</dbReference>
<accession>A0A4P9YNC3</accession>
<sequence length="352" mass="40608">MNVRREFILQDTFAILSNARIEDLMKPFSVKFLNEDAVDHGGVTKEYFYLITRELLKDSNGIFVWLEESKYYWFNSNSNDYEKFKFAGIIFGLAVFNSCIVEGHFPLAFFKTVLGVTCSTEDYSKLFPTIHKNLNELLLLAENCETDKDPIKDLDLTFSITRKKDSSIQNVDLVPGGSFLPVDKFNVKKYVKDYLRFIAEKEISEQIDHFQEGVGSVLCPSVISTFHPLELKLIMMGESCNSLEDLEFFKSDTIYKDYTPVDNTVVYFWEILDSFNLDDRKLFFKFLSGSDRIPFKGLSSIPFTIQRVNDTSRLPVSHTCFNLLDLPDYNDKHILTQKLLFSIHNTEGFGLA</sequence>
<dbReference type="InterPro" id="IPR000569">
    <property type="entry name" value="HECT_dom"/>
</dbReference>
<dbReference type="Gene3D" id="3.30.2410.10">
    <property type="entry name" value="Hect, E3 ligase catalytic domain"/>
    <property type="match status" value="1"/>
</dbReference>
<evidence type="ECO:0000313" key="7">
    <source>
        <dbReference type="EMBL" id="RKP20998.1"/>
    </source>
</evidence>
<dbReference type="PROSITE" id="PS50237">
    <property type="entry name" value="HECT"/>
    <property type="match status" value="1"/>
</dbReference>
<name>A0A4P9YNC3_ROZAC</name>
<evidence type="ECO:0000256" key="1">
    <source>
        <dbReference type="ARBA" id="ARBA00000885"/>
    </source>
</evidence>
<dbReference type="EC" id="2.3.2.26" evidence="2"/>
<evidence type="ECO:0000313" key="8">
    <source>
        <dbReference type="Proteomes" id="UP000281549"/>
    </source>
</evidence>
<organism evidence="7 8">
    <name type="scientific">Rozella allomycis (strain CSF55)</name>
    <dbReference type="NCBI Taxonomy" id="988480"/>
    <lineage>
        <taxon>Eukaryota</taxon>
        <taxon>Fungi</taxon>
        <taxon>Fungi incertae sedis</taxon>
        <taxon>Cryptomycota</taxon>
        <taxon>Cryptomycota incertae sedis</taxon>
        <taxon>Rozella</taxon>
    </lineage>
</organism>
<dbReference type="SUPFAM" id="SSF56204">
    <property type="entry name" value="Hect, E3 ligase catalytic domain"/>
    <property type="match status" value="1"/>
</dbReference>
<evidence type="ECO:0000256" key="3">
    <source>
        <dbReference type="ARBA" id="ARBA00022679"/>
    </source>
</evidence>
<keyword evidence="3" id="KW-0808">Transferase</keyword>
<evidence type="ECO:0000256" key="4">
    <source>
        <dbReference type="ARBA" id="ARBA00022786"/>
    </source>
</evidence>
<dbReference type="PANTHER" id="PTHR45700:SF8">
    <property type="entry name" value="HECT-TYPE E3 UBIQUITIN TRANSFERASE"/>
    <property type="match status" value="1"/>
</dbReference>
<dbReference type="EMBL" id="ML005000">
    <property type="protein sequence ID" value="RKP20998.1"/>
    <property type="molecule type" value="Genomic_DNA"/>
</dbReference>